<dbReference type="EMBL" id="BNAW01000115">
    <property type="protein sequence ID" value="GHG51857.1"/>
    <property type="molecule type" value="Genomic_DNA"/>
</dbReference>
<dbReference type="Proteomes" id="UP000649955">
    <property type="component" value="Unassembled WGS sequence"/>
</dbReference>
<evidence type="ECO:0000313" key="3">
    <source>
        <dbReference type="Proteomes" id="UP000649955"/>
    </source>
</evidence>
<accession>A0ABQ3KT14</accession>
<reference evidence="3" key="1">
    <citation type="journal article" date="2019" name="Int. J. Syst. Evol. Microbiol.">
        <title>The Global Catalogue of Microorganisms (GCM) 10K type strain sequencing project: providing services to taxonomists for standard genome sequencing and annotation.</title>
        <authorList>
            <consortium name="The Broad Institute Genomics Platform"/>
            <consortium name="The Broad Institute Genome Sequencing Center for Infectious Disease"/>
            <person name="Wu L."/>
            <person name="Ma J."/>
        </authorList>
    </citation>
    <scope>NUCLEOTIDE SEQUENCE [LARGE SCALE GENOMIC DNA]</scope>
    <source>
        <strain evidence="3">CGMCC 4.7680</strain>
    </source>
</reference>
<feature type="region of interest" description="Disordered" evidence="1">
    <location>
        <begin position="20"/>
        <end position="41"/>
    </location>
</feature>
<evidence type="ECO:0000313" key="2">
    <source>
        <dbReference type="EMBL" id="GHG51857.1"/>
    </source>
</evidence>
<sequence>MGKPSTSDVVLPAPEYIGCVEGTRGSETSQYPQEEKTTVIP</sequence>
<evidence type="ECO:0000256" key="1">
    <source>
        <dbReference type="SAM" id="MobiDB-lite"/>
    </source>
</evidence>
<name>A0ABQ3KT14_9PSEU</name>
<gene>
    <name evidence="2" type="ORF">GCM10017567_88110</name>
</gene>
<keyword evidence="3" id="KW-1185">Reference proteome</keyword>
<protein>
    <submittedName>
        <fullName evidence="2">Uncharacterized protein</fullName>
    </submittedName>
</protein>
<organism evidence="2 3">
    <name type="scientific">Amycolatopsis bullii</name>
    <dbReference type="NCBI Taxonomy" id="941987"/>
    <lineage>
        <taxon>Bacteria</taxon>
        <taxon>Bacillati</taxon>
        <taxon>Actinomycetota</taxon>
        <taxon>Actinomycetes</taxon>
        <taxon>Pseudonocardiales</taxon>
        <taxon>Pseudonocardiaceae</taxon>
        <taxon>Amycolatopsis</taxon>
    </lineage>
</organism>
<comment type="caution">
    <text evidence="2">The sequence shown here is derived from an EMBL/GenBank/DDBJ whole genome shotgun (WGS) entry which is preliminary data.</text>
</comment>
<proteinExistence type="predicted"/>